<dbReference type="PANTHER" id="PTHR21368">
    <property type="entry name" value="50S RIBOSOMAL PROTEIN L9"/>
    <property type="match status" value="1"/>
</dbReference>
<dbReference type="SUPFAM" id="SSF55653">
    <property type="entry name" value="Ribosomal protein L9 C-domain"/>
    <property type="match status" value="1"/>
</dbReference>
<evidence type="ECO:0000256" key="3">
    <source>
        <dbReference type="ARBA" id="ARBA00022884"/>
    </source>
</evidence>
<dbReference type="InterPro" id="IPR036791">
    <property type="entry name" value="Ribosomal_bL9_C_sf"/>
</dbReference>
<keyword evidence="8" id="KW-0175">Coiled coil</keyword>
<sequence>MPATIQVILQQDVPNVGASGELVKVRPGFARNYLLPRQLAVPATVAQVHRVEHEKAVALAKAEKLKKESRELAEKLNALDIKIARAVGEDDKLFGSVTAKEIHAAVEAQGIKFDRKKLVLGEPLKALGQVQIPVKLLTDVVATLKVEVVKK</sequence>
<dbReference type="Gene3D" id="3.10.430.100">
    <property type="entry name" value="Ribosomal protein L9, C-terminal domain"/>
    <property type="match status" value="1"/>
</dbReference>
<dbReference type="Pfam" id="PF01281">
    <property type="entry name" value="Ribosomal_L9_N"/>
    <property type="match status" value="1"/>
</dbReference>
<dbReference type="Proteomes" id="UP001379533">
    <property type="component" value="Chromosome"/>
</dbReference>
<evidence type="ECO:0000256" key="5">
    <source>
        <dbReference type="ARBA" id="ARBA00023274"/>
    </source>
</evidence>
<comment type="similarity">
    <text evidence="1 7">Belongs to the bacterial ribosomal protein bL9 family.</text>
</comment>
<evidence type="ECO:0000313" key="10">
    <source>
        <dbReference type="EMBL" id="WXA98681.1"/>
    </source>
</evidence>
<dbReference type="EMBL" id="CP089982">
    <property type="protein sequence ID" value="WXA98681.1"/>
    <property type="molecule type" value="Genomic_DNA"/>
</dbReference>
<reference evidence="10 11" key="1">
    <citation type="submission" date="2021-12" db="EMBL/GenBank/DDBJ databases">
        <title>Discovery of the Pendulisporaceae a myxobacterial family with distinct sporulation behavior and unique specialized metabolism.</title>
        <authorList>
            <person name="Garcia R."/>
            <person name="Popoff A."/>
            <person name="Bader C.D."/>
            <person name="Loehr J."/>
            <person name="Walesch S."/>
            <person name="Walt C."/>
            <person name="Boldt J."/>
            <person name="Bunk B."/>
            <person name="Haeckl F.J.F.P.J."/>
            <person name="Gunesch A.P."/>
            <person name="Birkelbach J."/>
            <person name="Nuebel U."/>
            <person name="Pietschmann T."/>
            <person name="Bach T."/>
            <person name="Mueller R."/>
        </authorList>
    </citation>
    <scope>NUCLEOTIDE SEQUENCE [LARGE SCALE GENOMIC DNA]</scope>
    <source>
        <strain evidence="10 11">MSr12523</strain>
    </source>
</reference>
<dbReference type="SUPFAM" id="SSF55658">
    <property type="entry name" value="L9 N-domain-like"/>
    <property type="match status" value="1"/>
</dbReference>
<keyword evidence="2 7" id="KW-0699">rRNA-binding</keyword>
<organism evidence="10 11">
    <name type="scientific">Pendulispora brunnea</name>
    <dbReference type="NCBI Taxonomy" id="2905690"/>
    <lineage>
        <taxon>Bacteria</taxon>
        <taxon>Pseudomonadati</taxon>
        <taxon>Myxococcota</taxon>
        <taxon>Myxococcia</taxon>
        <taxon>Myxococcales</taxon>
        <taxon>Sorangiineae</taxon>
        <taxon>Pendulisporaceae</taxon>
        <taxon>Pendulispora</taxon>
    </lineage>
</organism>
<evidence type="ECO:0000256" key="8">
    <source>
        <dbReference type="SAM" id="Coils"/>
    </source>
</evidence>
<keyword evidence="3 7" id="KW-0694">RNA-binding</keyword>
<dbReference type="GO" id="GO:0005840">
    <property type="term" value="C:ribosome"/>
    <property type="evidence" value="ECO:0007669"/>
    <property type="project" value="UniProtKB-KW"/>
</dbReference>
<feature type="coiled-coil region" evidence="8">
    <location>
        <begin position="48"/>
        <end position="82"/>
    </location>
</feature>
<gene>
    <name evidence="7 10" type="primary">rplI</name>
    <name evidence="10" type="ORF">LZC95_17840</name>
</gene>
<dbReference type="Gene3D" id="3.40.5.10">
    <property type="entry name" value="Ribosomal protein L9, N-terminal domain"/>
    <property type="match status" value="1"/>
</dbReference>
<dbReference type="InterPro" id="IPR000244">
    <property type="entry name" value="Ribosomal_bL9"/>
</dbReference>
<evidence type="ECO:0000256" key="6">
    <source>
        <dbReference type="ARBA" id="ARBA00035292"/>
    </source>
</evidence>
<keyword evidence="11" id="KW-1185">Reference proteome</keyword>
<evidence type="ECO:0000313" key="11">
    <source>
        <dbReference type="Proteomes" id="UP001379533"/>
    </source>
</evidence>
<dbReference type="InterPro" id="IPR020594">
    <property type="entry name" value="Ribosomal_bL9_bac/chp"/>
</dbReference>
<accession>A0ABZ2KJG2</accession>
<proteinExistence type="inferred from homology"/>
<evidence type="ECO:0000256" key="1">
    <source>
        <dbReference type="ARBA" id="ARBA00010605"/>
    </source>
</evidence>
<dbReference type="InterPro" id="IPR020070">
    <property type="entry name" value="Ribosomal_bL9_N"/>
</dbReference>
<comment type="function">
    <text evidence="7">Binds to the 23S rRNA.</text>
</comment>
<evidence type="ECO:0000259" key="9">
    <source>
        <dbReference type="PROSITE" id="PS00651"/>
    </source>
</evidence>
<dbReference type="InterPro" id="IPR009027">
    <property type="entry name" value="Ribosomal_bL9/RNase_H1_N"/>
</dbReference>
<dbReference type="PROSITE" id="PS00651">
    <property type="entry name" value="RIBOSOMAL_L9"/>
    <property type="match status" value="1"/>
</dbReference>
<dbReference type="InterPro" id="IPR036935">
    <property type="entry name" value="Ribosomal_bL9_N_sf"/>
</dbReference>
<dbReference type="HAMAP" id="MF_00503">
    <property type="entry name" value="Ribosomal_bL9"/>
    <property type="match status" value="1"/>
</dbReference>
<keyword evidence="4 7" id="KW-0689">Ribosomal protein</keyword>
<dbReference type="InterPro" id="IPR020069">
    <property type="entry name" value="Ribosomal_bL9_C"/>
</dbReference>
<dbReference type="NCBIfam" id="TIGR00158">
    <property type="entry name" value="L9"/>
    <property type="match status" value="1"/>
</dbReference>
<evidence type="ECO:0000256" key="4">
    <source>
        <dbReference type="ARBA" id="ARBA00022980"/>
    </source>
</evidence>
<dbReference type="Pfam" id="PF03948">
    <property type="entry name" value="Ribosomal_L9_C"/>
    <property type="match status" value="1"/>
</dbReference>
<evidence type="ECO:0000256" key="7">
    <source>
        <dbReference type="HAMAP-Rule" id="MF_00503"/>
    </source>
</evidence>
<feature type="domain" description="Ribosomal protein L9" evidence="9">
    <location>
        <begin position="17"/>
        <end position="44"/>
    </location>
</feature>
<protein>
    <recommendedName>
        <fullName evidence="6 7">Large ribosomal subunit protein bL9</fullName>
    </recommendedName>
</protein>
<dbReference type="RefSeq" id="WP_394849294.1">
    <property type="nucleotide sequence ID" value="NZ_CP089982.1"/>
</dbReference>
<keyword evidence="5 7" id="KW-0687">Ribonucleoprotein</keyword>
<evidence type="ECO:0000256" key="2">
    <source>
        <dbReference type="ARBA" id="ARBA00022730"/>
    </source>
</evidence>
<name>A0ABZ2KJG2_9BACT</name>